<feature type="non-terminal residue" evidence="1">
    <location>
        <position position="87"/>
    </location>
</feature>
<dbReference type="GO" id="GO:0003964">
    <property type="term" value="F:RNA-directed DNA polymerase activity"/>
    <property type="evidence" value="ECO:0007669"/>
    <property type="project" value="UniProtKB-KW"/>
</dbReference>
<keyword evidence="1" id="KW-0695">RNA-directed DNA polymerase</keyword>
<proteinExistence type="predicted"/>
<evidence type="ECO:0000313" key="2">
    <source>
        <dbReference type="Proteomes" id="UP000311919"/>
    </source>
</evidence>
<sequence>STKEEQTNCVHEIKCNDCNAKYVGEISRQLNVRMKEHILCSKHIPKSSNDILKLENKSLSIPLRARNSEQYRYLLLSEFHHQVQLGR</sequence>
<feature type="non-terminal residue" evidence="1">
    <location>
        <position position="1"/>
    </location>
</feature>
<name>A0A4Z2DR06_SCHJA</name>
<dbReference type="AlphaFoldDB" id="A0A4Z2DR06"/>
<organism evidence="1 2">
    <name type="scientific">Schistosoma japonicum</name>
    <name type="common">Blood fluke</name>
    <dbReference type="NCBI Taxonomy" id="6182"/>
    <lineage>
        <taxon>Eukaryota</taxon>
        <taxon>Metazoa</taxon>
        <taxon>Spiralia</taxon>
        <taxon>Lophotrochozoa</taxon>
        <taxon>Platyhelminthes</taxon>
        <taxon>Trematoda</taxon>
        <taxon>Digenea</taxon>
        <taxon>Strigeidida</taxon>
        <taxon>Schistosomatoidea</taxon>
        <taxon>Schistosomatidae</taxon>
        <taxon>Schistosoma</taxon>
    </lineage>
</organism>
<dbReference type="Proteomes" id="UP000311919">
    <property type="component" value="Unassembled WGS sequence"/>
</dbReference>
<evidence type="ECO:0000313" key="1">
    <source>
        <dbReference type="EMBL" id="TNN18961.1"/>
    </source>
</evidence>
<protein>
    <submittedName>
        <fullName evidence="1">Reverse transcriptase</fullName>
    </submittedName>
</protein>
<gene>
    <name evidence="1" type="ORF">EWB00_009588</name>
</gene>
<dbReference type="OrthoDB" id="6236709at2759"/>
<dbReference type="EMBL" id="SKCS01000058">
    <property type="protein sequence ID" value="TNN18961.1"/>
    <property type="molecule type" value="Genomic_DNA"/>
</dbReference>
<comment type="caution">
    <text evidence="1">The sequence shown here is derived from an EMBL/GenBank/DDBJ whole genome shotgun (WGS) entry which is preliminary data.</text>
</comment>
<keyword evidence="1" id="KW-0548">Nucleotidyltransferase</keyword>
<keyword evidence="2" id="KW-1185">Reference proteome</keyword>
<accession>A0A4Z2DR06</accession>
<keyword evidence="1" id="KW-0808">Transferase</keyword>
<reference evidence="1 2" key="1">
    <citation type="submission" date="2019-03" db="EMBL/GenBank/DDBJ databases">
        <title>An improved genome assembly of the fluke Schistosoma japonicum.</title>
        <authorList>
            <person name="Hu W."/>
            <person name="Luo F."/>
            <person name="Yin M."/>
            <person name="Mo X."/>
            <person name="Sun C."/>
            <person name="Wu Q."/>
            <person name="Zhu B."/>
            <person name="Xiang M."/>
            <person name="Wang J."/>
            <person name="Wang Y."/>
            <person name="Zhang T."/>
            <person name="Xu B."/>
            <person name="Zheng H."/>
            <person name="Feng Z."/>
        </authorList>
    </citation>
    <scope>NUCLEOTIDE SEQUENCE [LARGE SCALE GENOMIC DNA]</scope>
    <source>
        <strain evidence="1">HuSjv2</strain>
        <tissue evidence="1">Worms</tissue>
    </source>
</reference>